<dbReference type="Proteomes" id="UP000070433">
    <property type="component" value="Chromosome"/>
</dbReference>
<evidence type="ECO:0000313" key="1">
    <source>
        <dbReference type="EMBL" id="AMO23010.1"/>
    </source>
</evidence>
<keyword evidence="2" id="KW-1185">Reference proteome</keyword>
<reference evidence="1 2" key="1">
    <citation type="journal article" date="2014" name="Int. J. Syst. Evol. Microbiol.">
        <title>Ramlibacter solisilvae sp. nov., isolated from forest soil, and emended description of the genus Ramlibacter.</title>
        <authorList>
            <person name="Lee H.J."/>
            <person name="Lee S.H."/>
            <person name="Lee S.S."/>
            <person name="Lee J.S."/>
            <person name="Kim Y."/>
            <person name="Kim S.C."/>
            <person name="Jeon C.O."/>
        </authorList>
    </citation>
    <scope>NUCLEOTIDE SEQUENCE [LARGE SCALE GENOMIC DNA]</scope>
    <source>
        <strain evidence="1 2">5-10</strain>
    </source>
</reference>
<sequence length="314" mass="31240">MSAATPLVAITESSAKPVAANALDNVMKAAATRATGLPLGVQVDLAALGGTGALQALTTAARLGAASIAGAQLPVGVAIDRTTACPAGGSLTVTGNVASTAAVVAGDTLTVTHHNCRINQAGVVLTFNGQVAIEIINGTLTDTLPFHVVMQSTVTNLSVQAGSSLAVSNGDARIDWSATSVSSQTLLATGQSLATRETISGGATRNTVLRDYAQGLAISGTVATATLSGTIETNSPQLGTTASTYMVSTPAAVVWDPLAGVVAAGTLRVVGARGAQFTLTFTVNNVAQILLDENGDGSADRTITTNLTELSGLL</sequence>
<accession>A0A127JST7</accession>
<gene>
    <name evidence="1" type="ORF">UC35_09055</name>
</gene>
<dbReference type="AlphaFoldDB" id="A0A127JST7"/>
<name>A0A127JST7_9BURK</name>
<dbReference type="EMBL" id="CP010951">
    <property type="protein sequence ID" value="AMO23010.1"/>
    <property type="molecule type" value="Genomic_DNA"/>
</dbReference>
<evidence type="ECO:0000313" key="2">
    <source>
        <dbReference type="Proteomes" id="UP000070433"/>
    </source>
</evidence>
<proteinExistence type="predicted"/>
<protein>
    <submittedName>
        <fullName evidence="1">Uncharacterized protein</fullName>
    </submittedName>
</protein>
<organism evidence="1 2">
    <name type="scientific">Ramlibacter tataouinensis</name>
    <dbReference type="NCBI Taxonomy" id="94132"/>
    <lineage>
        <taxon>Bacteria</taxon>
        <taxon>Pseudomonadati</taxon>
        <taxon>Pseudomonadota</taxon>
        <taxon>Betaproteobacteria</taxon>
        <taxon>Burkholderiales</taxon>
        <taxon>Comamonadaceae</taxon>
        <taxon>Ramlibacter</taxon>
    </lineage>
</organism>